<dbReference type="InterPro" id="IPR026457">
    <property type="entry name" value="CSLREA_Nterm"/>
</dbReference>
<keyword evidence="3" id="KW-1185">Reference proteome</keyword>
<organism evidence="2 3">
    <name type="scientific">Pseudomonas indica</name>
    <dbReference type="NCBI Taxonomy" id="137658"/>
    <lineage>
        <taxon>Bacteria</taxon>
        <taxon>Pseudomonadati</taxon>
        <taxon>Pseudomonadota</taxon>
        <taxon>Gammaproteobacteria</taxon>
        <taxon>Pseudomonadales</taxon>
        <taxon>Pseudomonadaceae</taxon>
        <taxon>Pseudomonas</taxon>
    </lineage>
</organism>
<keyword evidence="1" id="KW-0732">Signal</keyword>
<dbReference type="EMBL" id="FNFD01000017">
    <property type="protein sequence ID" value="SDL27399.1"/>
    <property type="molecule type" value="Genomic_DNA"/>
</dbReference>
<dbReference type="SUPFAM" id="SSF51126">
    <property type="entry name" value="Pectin lyase-like"/>
    <property type="match status" value="1"/>
</dbReference>
<protein>
    <submittedName>
        <fullName evidence="2">CSLREA domain-containing protein</fullName>
    </submittedName>
</protein>
<feature type="chain" id="PRO_5011690105" evidence="1">
    <location>
        <begin position="27"/>
        <end position="454"/>
    </location>
</feature>
<proteinExistence type="predicted"/>
<name>A0A1G9IQ46_9PSED</name>
<sequence>MPTALPTFRPAHAGFLLALLASQAGAADLVVTKFTDSHDGVCDADCSLREAVHQANMTFEPDRIILQAGTYSLSLAPARDGARILQENGNLNGDLDVMFSDLTIVGASPGRTVIDGLRNDRLFDAQAATQLNLERLTLRNGLTSGFGGALRNRGETNLHQVVMERNAAIAEIGAGGAIANFGRLNIASSRFIDNETYADPGSGEGGAIFNAAQGWLEVRNSTFTGNISYDAVDTGRGAAIYNEGLADIARSAFTVNKGGEYGNGSAILNAEGGLLKMTNSTLSGNRGYYGTGAFSNGQWGSRNNANTEALLINVTIADNTGGAALLNLGKLTMRNSIVAGNYLIPDEGPNRPANCRNGEGASLQARGLMLGMDNQGCVADLPIDDSLTFTQVLEPLATLPGAPALHPLPENSPAIDAAIGTCPQTDQRKVARPQDGNGDGVAVCDLGSYEKEAL</sequence>
<dbReference type="NCBIfam" id="TIGR04214">
    <property type="entry name" value="CSLREA_Nterm"/>
    <property type="match status" value="1"/>
</dbReference>
<reference evidence="2 3" key="1">
    <citation type="submission" date="2016-10" db="EMBL/GenBank/DDBJ databases">
        <authorList>
            <person name="de Groot N.N."/>
        </authorList>
    </citation>
    <scope>NUCLEOTIDE SEQUENCE [LARGE SCALE GENOMIC DNA]</scope>
    <source>
        <strain evidence="2 3">JCM 21544</strain>
    </source>
</reference>
<dbReference type="NCBIfam" id="NF041518">
    <property type="entry name" value="choice_anch_Q"/>
    <property type="match status" value="1"/>
</dbReference>
<dbReference type="InterPro" id="IPR059226">
    <property type="entry name" value="Choice_anch_Q_dom"/>
</dbReference>
<dbReference type="STRING" id="137658.SAMN05216186_11777"/>
<dbReference type="InterPro" id="IPR011050">
    <property type="entry name" value="Pectin_lyase_fold/virulence"/>
</dbReference>
<dbReference type="RefSeq" id="WP_169715825.1">
    <property type="nucleotide sequence ID" value="NZ_FNFD01000017.1"/>
</dbReference>
<evidence type="ECO:0000256" key="1">
    <source>
        <dbReference type="SAM" id="SignalP"/>
    </source>
</evidence>
<evidence type="ECO:0000313" key="2">
    <source>
        <dbReference type="EMBL" id="SDL27399.1"/>
    </source>
</evidence>
<accession>A0A1G9IQ46</accession>
<evidence type="ECO:0000313" key="3">
    <source>
        <dbReference type="Proteomes" id="UP000198706"/>
    </source>
</evidence>
<feature type="signal peptide" evidence="1">
    <location>
        <begin position="1"/>
        <end position="26"/>
    </location>
</feature>
<gene>
    <name evidence="2" type="ORF">SAMN05216186_11777</name>
</gene>
<dbReference type="Proteomes" id="UP000198706">
    <property type="component" value="Unassembled WGS sequence"/>
</dbReference>
<dbReference type="AlphaFoldDB" id="A0A1G9IQ46"/>